<protein>
    <submittedName>
        <fullName evidence="8">Type IV secretory system conjugative DNA transfer VirD4/TraG family protein</fullName>
    </submittedName>
</protein>
<dbReference type="GO" id="GO:0005886">
    <property type="term" value="C:plasma membrane"/>
    <property type="evidence" value="ECO:0007669"/>
    <property type="project" value="UniProtKB-SubCell"/>
</dbReference>
<name>A0A2S6I017_9BACT</name>
<comment type="subcellular location">
    <subcellularLocation>
        <location evidence="1">Cell membrane</location>
        <topology evidence="1">Multi-pass membrane protein</topology>
    </subcellularLocation>
</comment>
<dbReference type="PANTHER" id="PTHR37937">
    <property type="entry name" value="CONJUGATIVE TRANSFER: DNA TRANSPORT"/>
    <property type="match status" value="1"/>
</dbReference>
<sequence>MRKIGLTTLAYFALGSGIATLYTFLWGKDVFPLLLYALILGPLWDDNYTPGGLIDFGFDHYLALRVLTATLFFWNLMTWIAFGSKVRIITIAYFYNKWKAAMAWAFFYMIVLVVYHFQTDESLHRKIITARFLDWNIGYVWQHFLPLMKTPFFITVYTVIVSVFIFERFGYGHGWTKWKWARVLPRIVFVTAPFVLAFLVDELVFTCLVWVFFLPFCLFYAGSLWPIFKELYKEQWWYRRLFVFKRGDTGRWGGLHQYFKRDFIGYFIDGRKEICQSAPCGVYYGKTFFDLDTPINGRAIGTISETHHITIAGTRAGKSRDAIWNTLLSYPGGVIALDIKGEHTRVTQKRRDTVGSGTFYVDPFYISDRHIYPIYGPARKHTHKWNFFDEIDVESPDVRNLLSSLASACIYPESQESGNSAHFRETAVHYLRGIFAHVLTDKQIRAKNLRTVYNLIMTGTEEGSEYDPKNFVDLKIRMLANESLGGLAKDAASLVDRLADREGSAVFSTMRRGIDWMGHEAIQAVTERSDFLLSDAKTHNATIYLVLPEPYLREDNRFVRLFYTMAVYKCDNAVTPIKIEGQKRVLILLDEFASLAYFPPIAKSIKMAAGSYMKYWMILQNVEQLTSAYSNHADFTGSSDMQFFGIKNSDHGTITYIQDSLGKYKEKTEEGTQTYDLMSRNEIAEFLDAEKNGQIVIPDGGLPLMLKRVPYYKNYKSKQYGSHPH</sequence>
<evidence type="ECO:0000256" key="6">
    <source>
        <dbReference type="ARBA" id="ARBA00023136"/>
    </source>
</evidence>
<comment type="similarity">
    <text evidence="2">Belongs to the VirD4/TraG family.</text>
</comment>
<dbReference type="Proteomes" id="UP000237662">
    <property type="component" value="Unassembled WGS sequence"/>
</dbReference>
<dbReference type="CDD" id="cd01127">
    <property type="entry name" value="TrwB_TraG_TraD_VirD4"/>
    <property type="match status" value="1"/>
</dbReference>
<dbReference type="Pfam" id="PF02534">
    <property type="entry name" value="T4SS-DNA_transf"/>
    <property type="match status" value="1"/>
</dbReference>
<evidence type="ECO:0000313" key="8">
    <source>
        <dbReference type="EMBL" id="PPK83934.1"/>
    </source>
</evidence>
<feature type="transmembrane region" description="Helical" evidence="7">
    <location>
        <begin position="101"/>
        <end position="118"/>
    </location>
</feature>
<comment type="caution">
    <text evidence="8">The sequence shown here is derived from an EMBL/GenBank/DDBJ whole genome shotgun (WGS) entry which is preliminary data.</text>
</comment>
<keyword evidence="3" id="KW-1003">Cell membrane</keyword>
<proteinExistence type="inferred from homology"/>
<dbReference type="EMBL" id="PTJC01000010">
    <property type="protein sequence ID" value="PPK83934.1"/>
    <property type="molecule type" value="Genomic_DNA"/>
</dbReference>
<keyword evidence="4 7" id="KW-0812">Transmembrane</keyword>
<keyword evidence="5 7" id="KW-1133">Transmembrane helix</keyword>
<evidence type="ECO:0000256" key="5">
    <source>
        <dbReference type="ARBA" id="ARBA00022989"/>
    </source>
</evidence>
<dbReference type="Gene3D" id="3.40.50.300">
    <property type="entry name" value="P-loop containing nucleotide triphosphate hydrolases"/>
    <property type="match status" value="1"/>
</dbReference>
<evidence type="ECO:0000313" key="9">
    <source>
        <dbReference type="Proteomes" id="UP000237662"/>
    </source>
</evidence>
<keyword evidence="6 7" id="KW-0472">Membrane</keyword>
<feature type="transmembrane region" description="Helical" evidence="7">
    <location>
        <begin position="62"/>
        <end position="81"/>
    </location>
</feature>
<keyword evidence="9" id="KW-1185">Reference proteome</keyword>
<dbReference type="SUPFAM" id="SSF52540">
    <property type="entry name" value="P-loop containing nucleoside triphosphate hydrolases"/>
    <property type="match status" value="1"/>
</dbReference>
<accession>A0A2S6I017</accession>
<evidence type="ECO:0000256" key="4">
    <source>
        <dbReference type="ARBA" id="ARBA00022692"/>
    </source>
</evidence>
<reference evidence="8 9" key="1">
    <citation type="submission" date="2018-02" db="EMBL/GenBank/DDBJ databases">
        <title>Genomic Encyclopedia of Archaeal and Bacterial Type Strains, Phase II (KMG-II): from individual species to whole genera.</title>
        <authorList>
            <person name="Goeker M."/>
        </authorList>
    </citation>
    <scope>NUCLEOTIDE SEQUENCE [LARGE SCALE GENOMIC DNA]</scope>
    <source>
        <strain evidence="8 9">DSM 29526</strain>
    </source>
</reference>
<feature type="transmembrane region" description="Helical" evidence="7">
    <location>
        <begin position="152"/>
        <end position="171"/>
    </location>
</feature>
<evidence type="ECO:0000256" key="2">
    <source>
        <dbReference type="ARBA" id="ARBA00008806"/>
    </source>
</evidence>
<dbReference type="InterPro" id="IPR027417">
    <property type="entry name" value="P-loop_NTPase"/>
</dbReference>
<organism evidence="8 9">
    <name type="scientific">Neolewinella xylanilytica</name>
    <dbReference type="NCBI Taxonomy" id="1514080"/>
    <lineage>
        <taxon>Bacteria</taxon>
        <taxon>Pseudomonadati</taxon>
        <taxon>Bacteroidota</taxon>
        <taxon>Saprospiria</taxon>
        <taxon>Saprospirales</taxon>
        <taxon>Lewinellaceae</taxon>
        <taxon>Neolewinella</taxon>
    </lineage>
</organism>
<dbReference type="AlphaFoldDB" id="A0A2S6I017"/>
<gene>
    <name evidence="8" type="ORF">CLV84_4307</name>
</gene>
<dbReference type="PANTHER" id="PTHR37937:SF1">
    <property type="entry name" value="CONJUGATIVE TRANSFER: DNA TRANSPORT"/>
    <property type="match status" value="1"/>
</dbReference>
<evidence type="ECO:0000256" key="7">
    <source>
        <dbReference type="SAM" id="Phobius"/>
    </source>
</evidence>
<dbReference type="InterPro" id="IPR051539">
    <property type="entry name" value="T4SS-coupling_protein"/>
</dbReference>
<evidence type="ECO:0000256" key="3">
    <source>
        <dbReference type="ARBA" id="ARBA00022475"/>
    </source>
</evidence>
<evidence type="ECO:0000256" key="1">
    <source>
        <dbReference type="ARBA" id="ARBA00004651"/>
    </source>
</evidence>
<dbReference type="InterPro" id="IPR003688">
    <property type="entry name" value="TraG/VirD4"/>
</dbReference>